<feature type="transmembrane region" description="Helical" evidence="1">
    <location>
        <begin position="18"/>
        <end position="39"/>
    </location>
</feature>
<evidence type="ECO:0000313" key="2">
    <source>
        <dbReference type="EMBL" id="TGL31360.1"/>
    </source>
</evidence>
<comment type="caution">
    <text evidence="2">The sequence shown here is derived from an EMBL/GenBank/DDBJ whole genome shotgun (WGS) entry which is preliminary data.</text>
</comment>
<gene>
    <name evidence="2" type="ORF">EHQ52_15605</name>
</gene>
<keyword evidence="3" id="KW-1185">Reference proteome</keyword>
<protein>
    <recommendedName>
        <fullName evidence="4">Prolipoprotein diacylglyceryl transferase</fullName>
    </recommendedName>
</protein>
<organism evidence="2 3">
    <name type="scientific">Leptospira koniambonensis</name>
    <dbReference type="NCBI Taxonomy" id="2484950"/>
    <lineage>
        <taxon>Bacteria</taxon>
        <taxon>Pseudomonadati</taxon>
        <taxon>Spirochaetota</taxon>
        <taxon>Spirochaetia</taxon>
        <taxon>Leptospirales</taxon>
        <taxon>Leptospiraceae</taxon>
        <taxon>Leptospira</taxon>
    </lineage>
</organism>
<keyword evidence="1" id="KW-0812">Transmembrane</keyword>
<dbReference type="Pfam" id="PF01790">
    <property type="entry name" value="LGT"/>
    <property type="match status" value="1"/>
</dbReference>
<dbReference type="EMBL" id="RQFY01000007">
    <property type="protein sequence ID" value="TGL31360.1"/>
    <property type="molecule type" value="Genomic_DNA"/>
</dbReference>
<keyword evidence="1" id="KW-1133">Transmembrane helix</keyword>
<reference evidence="2" key="1">
    <citation type="journal article" date="2019" name="PLoS Negl. Trop. Dis.">
        <title>Revisiting the worldwide diversity of Leptospira species in the environment.</title>
        <authorList>
            <person name="Vincent A.T."/>
            <person name="Schiettekatte O."/>
            <person name="Bourhy P."/>
            <person name="Veyrier F.J."/>
            <person name="Picardeau M."/>
        </authorList>
    </citation>
    <scope>NUCLEOTIDE SEQUENCE [LARGE SCALE GENOMIC DNA]</scope>
    <source>
        <strain evidence="2">201800265</strain>
    </source>
</reference>
<dbReference type="Proteomes" id="UP000297871">
    <property type="component" value="Unassembled WGS sequence"/>
</dbReference>
<feature type="transmembrane region" description="Helical" evidence="1">
    <location>
        <begin position="201"/>
        <end position="225"/>
    </location>
</feature>
<sequence length="279" mass="31616">MSVYSLKKASKWMGVPKFLLLLIIVNFVCILGCKVFYVLEIWGRIWYFENTFVNSVKIVFFTWDGFNRVGQLGLWSAFVSGSGRSLLGAIVFFYFAIRLFCKISNEKGIDEYMNLLLPGALLGISIGKIGCWISGDGDFGQVVGFHLPPLSLAYSTADGAIVDTYGMSVLNLPFIEIILFVSLSILFIISPLKLEKNRDFFSITLLFYLGLRFVLGFLSLESPFFGPYENLDLSALKSGEDLRTYHWQGITFRQLVAIIYITNVLIKTKLIRKIIIKPW</sequence>
<dbReference type="GO" id="GO:0042158">
    <property type="term" value="P:lipoprotein biosynthetic process"/>
    <property type="evidence" value="ECO:0007669"/>
    <property type="project" value="InterPro"/>
</dbReference>
<evidence type="ECO:0000313" key="3">
    <source>
        <dbReference type="Proteomes" id="UP000297871"/>
    </source>
</evidence>
<feature type="transmembrane region" description="Helical" evidence="1">
    <location>
        <begin position="170"/>
        <end position="189"/>
    </location>
</feature>
<evidence type="ECO:0000256" key="1">
    <source>
        <dbReference type="SAM" id="Phobius"/>
    </source>
</evidence>
<dbReference type="GO" id="GO:0008961">
    <property type="term" value="F:phosphatidylglycerol-prolipoprotein diacylglyceryl transferase activity"/>
    <property type="evidence" value="ECO:0007669"/>
    <property type="project" value="InterPro"/>
</dbReference>
<proteinExistence type="predicted"/>
<feature type="transmembrane region" description="Helical" evidence="1">
    <location>
        <begin position="72"/>
        <end position="95"/>
    </location>
</feature>
<accession>A0A4R9J5E6</accession>
<name>A0A4R9J5E6_9LEPT</name>
<evidence type="ECO:0008006" key="4">
    <source>
        <dbReference type="Google" id="ProtNLM"/>
    </source>
</evidence>
<dbReference type="OrthoDB" id="871140at2"/>
<dbReference type="AlphaFoldDB" id="A0A4R9J5E6"/>
<dbReference type="GO" id="GO:0005886">
    <property type="term" value="C:plasma membrane"/>
    <property type="evidence" value="ECO:0007669"/>
    <property type="project" value="InterPro"/>
</dbReference>
<feature type="transmembrane region" description="Helical" evidence="1">
    <location>
        <begin position="245"/>
        <end position="266"/>
    </location>
</feature>
<keyword evidence="1" id="KW-0472">Membrane</keyword>
<dbReference type="InterPro" id="IPR001640">
    <property type="entry name" value="Lgt"/>
</dbReference>
<feature type="transmembrane region" description="Helical" evidence="1">
    <location>
        <begin position="115"/>
        <end position="135"/>
    </location>
</feature>